<gene>
    <name evidence="1" type="ORF">CDA63_18440</name>
</gene>
<evidence type="ECO:0008006" key="3">
    <source>
        <dbReference type="Google" id="ProtNLM"/>
    </source>
</evidence>
<dbReference type="Proteomes" id="UP000197277">
    <property type="component" value="Unassembled WGS sequence"/>
</dbReference>
<accession>A0A246FGI7</accession>
<evidence type="ECO:0000313" key="2">
    <source>
        <dbReference type="Proteomes" id="UP000197277"/>
    </source>
</evidence>
<dbReference type="Gene3D" id="2.130.10.10">
    <property type="entry name" value="YVTN repeat-like/Quinoprotein amine dehydrogenase"/>
    <property type="match status" value="1"/>
</dbReference>
<dbReference type="RefSeq" id="WP_088465930.1">
    <property type="nucleotide sequence ID" value="NZ_NIRR01000051.1"/>
</dbReference>
<dbReference type="InterPro" id="IPR011044">
    <property type="entry name" value="Quino_amine_DH_bsu"/>
</dbReference>
<dbReference type="InterPro" id="IPR015943">
    <property type="entry name" value="WD40/YVTN_repeat-like_dom_sf"/>
</dbReference>
<dbReference type="AlphaFoldDB" id="A0A246FGI7"/>
<organism evidence="1 2">
    <name type="scientific">Hymenobacter amundsenii</name>
    <dbReference type="NCBI Taxonomy" id="2006685"/>
    <lineage>
        <taxon>Bacteria</taxon>
        <taxon>Pseudomonadati</taxon>
        <taxon>Bacteroidota</taxon>
        <taxon>Cytophagia</taxon>
        <taxon>Cytophagales</taxon>
        <taxon>Hymenobacteraceae</taxon>
        <taxon>Hymenobacter</taxon>
    </lineage>
</organism>
<keyword evidence="2" id="KW-1185">Reference proteome</keyword>
<protein>
    <recommendedName>
        <fullName evidence="3">DUF3352 domain-containing protein</fullName>
    </recommendedName>
</protein>
<dbReference type="OrthoDB" id="1093345at2"/>
<name>A0A246FGI7_9BACT</name>
<proteinExistence type="predicted"/>
<dbReference type="EMBL" id="NIRR01000051">
    <property type="protein sequence ID" value="OWP61631.1"/>
    <property type="molecule type" value="Genomic_DNA"/>
</dbReference>
<reference evidence="1 2" key="1">
    <citation type="submission" date="2017-06" db="EMBL/GenBank/DDBJ databases">
        <title>Hymenobacter amundsenii sp. nov. isolated from regoliths in Antarctica.</title>
        <authorList>
            <person name="Sedlacek I."/>
            <person name="Kralova S."/>
            <person name="Pantucek R."/>
            <person name="Svec P."/>
            <person name="Holochova P."/>
            <person name="Stankova E."/>
            <person name="Vrbovska V."/>
            <person name="Busse H.-J."/>
        </authorList>
    </citation>
    <scope>NUCLEOTIDE SEQUENCE [LARGE SCALE GENOMIC DNA]</scope>
    <source>
        <strain evidence="1 2">CCM 8682</strain>
    </source>
</reference>
<comment type="caution">
    <text evidence="1">The sequence shown here is derived from an EMBL/GenBank/DDBJ whole genome shotgun (WGS) entry which is preliminary data.</text>
</comment>
<sequence>MSNRVLVFLTILLLLLTALGSYVYYRRTVARQPVDPWTLVPDDAVLVAVTRDHPTLVRHLKETQVWDNLTAVRYFQQVEENLTLVDSLTGGRDVLLRFLGRKRVLTSVHVTGPDRFDLLFQVPIGSVREYRQVRGLLEGLGRDARYRVTTRDYEGQVLTDLRRTDAEDDEPGQAAGLTLFNYRNQLVFSSNVKLVEASARRLTRPEAPTVAADFQNIDYFRLRDVDATLLLNQRRLPQLLGVFFRSELTPEIAAVASLARNEMTEMRLAGNKVVFNGFANPETARDGLHQKLVGQPAQRLGMAEVLPLRAALVVHMGLGPAAVLRGPRRTRTVSDSLAPAVQPLLDSLTAQLGQEVALCYLSTVSARQRPGKLALAYTTNPARVTALLGQLRRAVGASPSFGKVGPYQLYQTGVGELPRELLGPLFQGFEQPVVAQVGNYLVFADDEAALRLYLADVVAGETWSRSPTQVAFLQELQPLARLRVLLDTRNCWNLLLRGLQEERRASLLRNETLFKRFPQVALQWVPPLNEQEAGAQYFTQFVLRHPAEGPAEARPQNADGTGSVLDFKVPLSSSPEAVLVAGAKFPGVLVQDTAHVLHYVTPENVVAWSDSLPGPLVGPTVRLPGATGFLLATPRYLFEYNNRGQLQPNFPLNLPDTVRATSLSVSPAARQAGPRRLLVAGGGGNLFLYDTRGQIYAGWQPKQLEFRLAAPPQYLLVDGRDVVLVLLENGYVYAFDQAGGAYPGFPISMGARLASGALVEPGPTLRRTRLTVVSQHGERVTFNLSGDVVARRRVATWSRESRFRLIPDQRQRTYVVSREDGGRLTLFDPNGNALLSQSFLTTAPRSIQYFDFGPDRQVYALTETGPAKAYLYDARFRLIGGKPFDSTTPRIDLTYNPVTSTFHLFRVNGKELRRTDIKVDEVKVVKAKK</sequence>
<dbReference type="SUPFAM" id="SSF50969">
    <property type="entry name" value="YVTN repeat-like/Quinoprotein amine dehydrogenase"/>
    <property type="match status" value="1"/>
</dbReference>
<evidence type="ECO:0000313" key="1">
    <source>
        <dbReference type="EMBL" id="OWP61631.1"/>
    </source>
</evidence>